<dbReference type="Proteomes" id="UP000482634">
    <property type="component" value="Unassembled WGS sequence"/>
</dbReference>
<accession>A0A6B3NXB2</accession>
<organism evidence="2 4">
    <name type="scientific">Pseudomonas brassicae</name>
    <dbReference type="NCBI Taxonomy" id="2708063"/>
    <lineage>
        <taxon>Bacteria</taxon>
        <taxon>Pseudomonadati</taxon>
        <taxon>Pseudomonadota</taxon>
        <taxon>Gammaproteobacteria</taxon>
        <taxon>Pseudomonadales</taxon>
        <taxon>Pseudomonadaceae</taxon>
        <taxon>Pseudomonas</taxon>
    </lineage>
</organism>
<reference evidence="3 4" key="1">
    <citation type="submission" date="2020-02" db="EMBL/GenBank/DDBJ databases">
        <title>Broccoli isolated Pseudomonas sp.</title>
        <authorList>
            <person name="Fujikawa T."/>
            <person name="Sawada H."/>
        </authorList>
    </citation>
    <scope>NUCLEOTIDE SEQUENCE [LARGE SCALE GENOMIC DNA]</scope>
    <source>
        <strain evidence="2 4">MAFF212427</strain>
        <strain evidence="1 3">MAFF212428</strain>
    </source>
</reference>
<dbReference type="AlphaFoldDB" id="A0A6B3NXB2"/>
<proteinExistence type="predicted"/>
<sequence>MAFPSTFVRALSNLAALGSAMIPHRLSRDEAHLIEHYRTLSEQDRIAVRFLCSAIKENARF</sequence>
<accession>A0A6M0D1Q9</accession>
<dbReference type="Proteomes" id="UP000480410">
    <property type="component" value="Unassembled WGS sequence"/>
</dbReference>
<gene>
    <name evidence="1" type="ORF">G3435_21645</name>
    <name evidence="2" type="ORF">G3436_26075</name>
</gene>
<keyword evidence="4" id="KW-1185">Reference proteome</keyword>
<evidence type="ECO:0000313" key="3">
    <source>
        <dbReference type="Proteomes" id="UP000480410"/>
    </source>
</evidence>
<protein>
    <submittedName>
        <fullName evidence="2">Uncharacterized protein</fullName>
    </submittedName>
</protein>
<evidence type="ECO:0000313" key="4">
    <source>
        <dbReference type="Proteomes" id="UP000482634"/>
    </source>
</evidence>
<evidence type="ECO:0000313" key="2">
    <source>
        <dbReference type="EMBL" id="NER66686.1"/>
    </source>
</evidence>
<comment type="caution">
    <text evidence="2">The sequence shown here is derived from an EMBL/GenBank/DDBJ whole genome shotgun (WGS) entry which is preliminary data.</text>
</comment>
<dbReference type="RefSeq" id="WP_163951154.1">
    <property type="nucleotide sequence ID" value="NZ_JAAHBU010000566.1"/>
</dbReference>
<name>A0A6B3NXB2_9PSED</name>
<dbReference type="EMBL" id="JAAHBU010000566">
    <property type="protein sequence ID" value="NER66686.1"/>
    <property type="molecule type" value="Genomic_DNA"/>
</dbReference>
<evidence type="ECO:0000313" key="1">
    <source>
        <dbReference type="EMBL" id="NER61859.1"/>
    </source>
</evidence>
<dbReference type="EMBL" id="JAAHBV010000558">
    <property type="protein sequence ID" value="NER61859.1"/>
    <property type="molecule type" value="Genomic_DNA"/>
</dbReference>